<dbReference type="InterPro" id="IPR056447">
    <property type="entry name" value="REV3_N"/>
</dbReference>
<dbReference type="SMART" id="SM00486">
    <property type="entry name" value="POLBc"/>
    <property type="match status" value="1"/>
</dbReference>
<dbReference type="Gene3D" id="3.90.1600.10">
    <property type="entry name" value="Palm domain of DNA polymerase"/>
    <property type="match status" value="1"/>
</dbReference>
<comment type="similarity">
    <text evidence="3 20">Belongs to the DNA polymerase type-B family.</text>
</comment>
<keyword evidence="5 20" id="KW-0808">Transferase</keyword>
<keyword evidence="7 20" id="KW-0235">DNA replication</keyword>
<dbReference type="InterPro" id="IPR030559">
    <property type="entry name" value="PolZ_Rev3"/>
</dbReference>
<dbReference type="GO" id="GO:0000166">
    <property type="term" value="F:nucleotide binding"/>
    <property type="evidence" value="ECO:0007669"/>
    <property type="project" value="InterPro"/>
</dbReference>
<feature type="region of interest" description="Disordered" evidence="21">
    <location>
        <begin position="789"/>
        <end position="816"/>
    </location>
</feature>
<keyword evidence="17" id="KW-0539">Nucleus</keyword>
<dbReference type="Pfam" id="PF24065">
    <property type="entry name" value="REV3_N"/>
    <property type="match status" value="1"/>
</dbReference>
<evidence type="ECO:0000256" key="3">
    <source>
        <dbReference type="ARBA" id="ARBA00005755"/>
    </source>
</evidence>
<evidence type="ECO:0000256" key="2">
    <source>
        <dbReference type="ARBA" id="ARBA00004123"/>
    </source>
</evidence>
<evidence type="ECO:0000256" key="9">
    <source>
        <dbReference type="ARBA" id="ARBA00022763"/>
    </source>
</evidence>
<dbReference type="CDD" id="cd05534">
    <property type="entry name" value="POLBc_zeta"/>
    <property type="match status" value="1"/>
</dbReference>
<dbReference type="Pfam" id="PF03104">
    <property type="entry name" value="DNA_pol_B_exo1"/>
    <property type="match status" value="1"/>
</dbReference>
<feature type="domain" description="DNA-directed DNA polymerase family B multifunctional" evidence="22">
    <location>
        <begin position="1044"/>
        <end position="1508"/>
    </location>
</feature>
<evidence type="ECO:0000256" key="15">
    <source>
        <dbReference type="ARBA" id="ARBA00023125"/>
    </source>
</evidence>
<keyword evidence="8" id="KW-0479">Metal-binding</keyword>
<evidence type="ECO:0000256" key="17">
    <source>
        <dbReference type="ARBA" id="ARBA00023242"/>
    </source>
</evidence>
<dbReference type="Gene3D" id="3.30.420.10">
    <property type="entry name" value="Ribonuclease H-like superfamily/Ribonuclease H"/>
    <property type="match status" value="1"/>
</dbReference>
<dbReference type="FunFam" id="1.10.287.690:FF:000002">
    <property type="entry name" value="DNA polymerase zeta"/>
    <property type="match status" value="1"/>
</dbReference>
<accession>A0A4Z0A0C3</accession>
<dbReference type="PANTHER" id="PTHR45812">
    <property type="entry name" value="DNA POLYMERASE ZETA CATALYTIC SUBUNIT"/>
    <property type="match status" value="1"/>
</dbReference>
<feature type="region of interest" description="Disordered" evidence="21">
    <location>
        <begin position="430"/>
        <end position="507"/>
    </location>
</feature>
<dbReference type="Proteomes" id="UP000298061">
    <property type="component" value="Unassembled WGS sequence"/>
</dbReference>
<dbReference type="GO" id="GO:0042276">
    <property type="term" value="P:error-prone translesion synthesis"/>
    <property type="evidence" value="ECO:0007669"/>
    <property type="project" value="TreeGrafter"/>
</dbReference>
<dbReference type="InterPro" id="IPR006133">
    <property type="entry name" value="DNA-dir_DNA_pol_B_exonuc"/>
</dbReference>
<dbReference type="GO" id="GO:0051539">
    <property type="term" value="F:4 iron, 4 sulfur cluster binding"/>
    <property type="evidence" value="ECO:0007669"/>
    <property type="project" value="UniProtKB-KW"/>
</dbReference>
<protein>
    <recommendedName>
        <fullName evidence="20">DNA polymerase</fullName>
        <ecNumber evidence="20">2.7.7.7</ecNumber>
    </recommendedName>
</protein>
<dbReference type="PRINTS" id="PR00106">
    <property type="entry name" value="DNAPOLB"/>
</dbReference>
<dbReference type="Pfam" id="PF24055">
    <property type="entry name" value="POL3_N"/>
    <property type="match status" value="1"/>
</dbReference>
<feature type="domain" description="DNA polymerase delta/zeta catalytic subunit N-terminal" evidence="24">
    <location>
        <begin position="54"/>
        <end position="135"/>
    </location>
</feature>
<dbReference type="SUPFAM" id="SSF53098">
    <property type="entry name" value="Ribonuclease H-like"/>
    <property type="match status" value="1"/>
</dbReference>
<dbReference type="InterPro" id="IPR017964">
    <property type="entry name" value="DNA-dir_DNA_pol_B_CS"/>
</dbReference>
<comment type="subcellular location">
    <subcellularLocation>
        <location evidence="2">Nucleus</location>
    </subcellularLocation>
</comment>
<organism evidence="26 27">
    <name type="scientific">Hericium alpestre</name>
    <dbReference type="NCBI Taxonomy" id="135208"/>
    <lineage>
        <taxon>Eukaryota</taxon>
        <taxon>Fungi</taxon>
        <taxon>Dikarya</taxon>
        <taxon>Basidiomycota</taxon>
        <taxon>Agaricomycotina</taxon>
        <taxon>Agaricomycetes</taxon>
        <taxon>Russulales</taxon>
        <taxon>Hericiaceae</taxon>
        <taxon>Hericium</taxon>
    </lineage>
</organism>
<keyword evidence="6 20" id="KW-0548">Nucleotidyltransferase</keyword>
<keyword evidence="12 20" id="KW-0239">DNA-directed DNA polymerase</keyword>
<dbReference type="InterPro" id="IPR042087">
    <property type="entry name" value="DNA_pol_B_thumb"/>
</dbReference>
<evidence type="ECO:0000256" key="1">
    <source>
        <dbReference type="ARBA" id="ARBA00001966"/>
    </source>
</evidence>
<comment type="subunit">
    <text evidence="19">Forms DNA polymerase zeta with REV7.</text>
</comment>
<name>A0A4Z0A0C3_9AGAM</name>
<dbReference type="GO" id="GO:0000724">
    <property type="term" value="P:double-strand break repair via homologous recombination"/>
    <property type="evidence" value="ECO:0007669"/>
    <property type="project" value="TreeGrafter"/>
</dbReference>
<dbReference type="PANTHER" id="PTHR45812:SF1">
    <property type="entry name" value="DNA POLYMERASE ZETA CATALYTIC SUBUNIT"/>
    <property type="match status" value="1"/>
</dbReference>
<dbReference type="InterPro" id="IPR043502">
    <property type="entry name" value="DNA/RNA_pol_sf"/>
</dbReference>
<dbReference type="GO" id="GO:0003677">
    <property type="term" value="F:DNA binding"/>
    <property type="evidence" value="ECO:0007669"/>
    <property type="project" value="UniProtKB-KW"/>
</dbReference>
<dbReference type="SUPFAM" id="SSF56672">
    <property type="entry name" value="DNA/RNA polymerases"/>
    <property type="match status" value="1"/>
</dbReference>
<dbReference type="InterPro" id="IPR006172">
    <property type="entry name" value="DNA-dir_DNA_pol_B"/>
</dbReference>
<reference evidence="26 27" key="1">
    <citation type="submission" date="2019-02" db="EMBL/GenBank/DDBJ databases">
        <title>Genome sequencing of the rare red list fungi Hericium alpestre (H. flagellum).</title>
        <authorList>
            <person name="Buettner E."/>
            <person name="Kellner H."/>
        </authorList>
    </citation>
    <scope>NUCLEOTIDE SEQUENCE [LARGE SCALE GENOMIC DNA]</scope>
    <source>
        <strain evidence="26 27">DSM 108284</strain>
    </source>
</reference>
<feature type="domain" description="DNA-directed DNA polymerase family B exonuclease" evidence="23">
    <location>
        <begin position="821"/>
        <end position="936"/>
    </location>
</feature>
<dbReference type="GO" id="GO:0003887">
    <property type="term" value="F:DNA-directed DNA polymerase activity"/>
    <property type="evidence" value="ECO:0007669"/>
    <property type="project" value="UniProtKB-KW"/>
</dbReference>
<evidence type="ECO:0000256" key="10">
    <source>
        <dbReference type="ARBA" id="ARBA00022771"/>
    </source>
</evidence>
<evidence type="ECO:0000313" key="27">
    <source>
        <dbReference type="Proteomes" id="UP000298061"/>
    </source>
</evidence>
<keyword evidence="10" id="KW-0863">Zinc-finger</keyword>
<evidence type="ECO:0000256" key="21">
    <source>
        <dbReference type="SAM" id="MobiDB-lite"/>
    </source>
</evidence>
<evidence type="ECO:0000259" key="24">
    <source>
        <dbReference type="Pfam" id="PF24055"/>
    </source>
</evidence>
<feature type="compositionally biased region" description="Polar residues" evidence="21">
    <location>
        <begin position="352"/>
        <end position="365"/>
    </location>
</feature>
<dbReference type="STRING" id="135208.A0A4Z0A0C3"/>
<dbReference type="GO" id="GO:0005634">
    <property type="term" value="C:nucleus"/>
    <property type="evidence" value="ECO:0007669"/>
    <property type="project" value="UniProtKB-SubCell"/>
</dbReference>
<keyword evidence="9" id="KW-0227">DNA damage</keyword>
<dbReference type="Gene3D" id="1.10.132.60">
    <property type="entry name" value="DNA polymerase family B, C-terminal domain"/>
    <property type="match status" value="1"/>
</dbReference>
<evidence type="ECO:0000256" key="13">
    <source>
        <dbReference type="ARBA" id="ARBA00023004"/>
    </source>
</evidence>
<dbReference type="InterPro" id="IPR023211">
    <property type="entry name" value="DNA_pol_palm_dom_sf"/>
</dbReference>
<comment type="cofactor">
    <cofactor evidence="1">
        <name>[4Fe-4S] cluster</name>
        <dbReference type="ChEBI" id="CHEBI:49883"/>
    </cofactor>
</comment>
<dbReference type="GO" id="GO:0016035">
    <property type="term" value="C:zeta DNA polymerase complex"/>
    <property type="evidence" value="ECO:0007669"/>
    <property type="project" value="InterPro"/>
</dbReference>
<sequence>MNQRHPALRVRITQIDYTVAQASALDNTNLLKAPVIRVYGQSSVGKTCCLHVHQVYPYFFVEYVGRLNPDSVSRYIARMTHSLNHAIAVSMKRNPHSPKSQFVRAVVLVKGVHFYGFHTSYAPFLKIHIVDPAFVQRAVTLLQAGAVMGTRFRVFESHLSYILQFLCDFGLYGCGWTDLEDAWRRGSEEDEGGDGIVSTLKPSPCFRQSRLPLEVDAIAAQILNRHVLSARNLHHQLTIPAPALTPEPLVLGVRELWDDERKRRIAAGLPPSPDIPLDPSDKSRGPGGDWVAEARYWDEIRKRIEREQGKNLKINDMSWEKWIMTTFESVEALWEDRFKTWRPGGRRVDPTQPMQPEEQNPYDTPSGSSRQSSDSAQDEDKETGVEVDESMLSSQELSVLMEQEEAEYTNLLEGNMVNEHVEAHDELLDEGPPVDEQLDADTSRPTTPQQLSNGKSPGSISTITPRKGQLETSEKAKSPLSPSTRERMPKSNSTVTPTSRYRQHPSRLLALSPQARQIMRVEHQSLSKALEAARKSESIMEQGTKRQRSDDIEDAVLRDPLINLVSAKEAVHGHAIAEDPAMDINPFVDQIPNEPLDVENGLASVLESDKSRPLKKRRLHFHDSPSAPSSPAPLSVDRVATHAQIRRVLSSQWHRKAPTIAKQTSGNVYRYAPAPPAASLLASTVDDHGIPSKIYRDPFYSKACDVPERPREYAGLMYRLKGGDSFEYLDEWVDTSAKEGSPGEMAKDHSPPTTFVRIGVGGWEYAGSPPTVRQTRAWLRSEGGRVVQKPRVRSQIEGPTQANPFGLKDTPPDPADPVVREKQDMTILSLEVFAPSRGQLLPDPDVDEIVAVFYTFQNTDIAAAASVREGIIAVDCSSFRPQRLRDHHFEIVASELDLLNAVVDMVLDLDPDFVVGWEIQAASWGYLNVRGRHFGLDIGEQISRAPGRALGAGRQVLNVWRIMRAEQGLSLYTFENSVFHLLRRRVPKYAASTLTEWFHSDTIAQVASLLCYFQSRTTMVLEVLEAAETVTKTAEFARVFGVDFYSVISRGSQFKVESFMFRIAKPESFVLLSPSKQEVGKQNAAECMPLIMEPLSAFYNSPLVVLDFQSLYPSIMIAYNYCYSTCLGRITPFKGQNKFGVTELNQPAGLLDTLQDHITVAPNGMMYVKPDVRKGLLGRMLTELLDTRVMVKQAMKGAGSNKSLKRILNARQLGLKYIANVTYGYTSASFSGRMPAVEIADSIVQSGRETLEKAIKLIETTNKWGARVVYGDTDSMFIYLRGKTKEQAFRIGHDIANTITMMNPAPVKLKFEKVYLPCVLMAKKRYVGFKFEAPDDTEPVFDAKGIETVRRDGVPAQQKMTEIALKILFRSQDLSAVKEYCWQSWSKIFDDKVSIQDFIFAREVRLGTYSDKVPPPPGAAVAARRMTVDPNDEPQYGDRVPYVIIRGEPGTRLVDRAVAPEELLEDRYVDPSLLRVHHLMPSVARRNKHLDGAYYISRVLIPPLERIFNLVGADVRSWYDEMPKRVRANQTDALLSTPSKVAKVELDSEEDPDKPSIDGHFHNSHCITCGALTSHGVCVECRMSPQQTIAGLLSHLNIHERRLTTAHESLECSWFYERKKAESKVEDTSFIHGLVEEVDAGIIPMDEAEVEVVEETEDDEDDDGELYEEYEEEVYQEQLFEREAFAEDVDAGDHDVLSL</sequence>
<evidence type="ECO:0000256" key="12">
    <source>
        <dbReference type="ARBA" id="ARBA00022932"/>
    </source>
</evidence>
<feature type="region of interest" description="Disordered" evidence="21">
    <location>
        <begin position="341"/>
        <end position="394"/>
    </location>
</feature>
<feature type="compositionally biased region" description="Basic and acidic residues" evidence="21">
    <location>
        <begin position="468"/>
        <end position="477"/>
    </location>
</feature>
<keyword evidence="16" id="KW-0234">DNA repair</keyword>
<dbReference type="FunFam" id="1.10.132.60:FF:000007">
    <property type="entry name" value="DNA polymerase"/>
    <property type="match status" value="1"/>
</dbReference>
<evidence type="ECO:0000256" key="20">
    <source>
        <dbReference type="RuleBase" id="RU000442"/>
    </source>
</evidence>
<evidence type="ECO:0000256" key="7">
    <source>
        <dbReference type="ARBA" id="ARBA00022705"/>
    </source>
</evidence>
<dbReference type="CDD" id="cd05778">
    <property type="entry name" value="DNA_polB_zeta_exo"/>
    <property type="match status" value="1"/>
</dbReference>
<dbReference type="PROSITE" id="PS00116">
    <property type="entry name" value="DNA_POLYMERASE_B"/>
    <property type="match status" value="1"/>
</dbReference>
<comment type="catalytic activity">
    <reaction evidence="18 20">
        <text>DNA(n) + a 2'-deoxyribonucleoside 5'-triphosphate = DNA(n+1) + diphosphate</text>
        <dbReference type="Rhea" id="RHEA:22508"/>
        <dbReference type="Rhea" id="RHEA-COMP:17339"/>
        <dbReference type="Rhea" id="RHEA-COMP:17340"/>
        <dbReference type="ChEBI" id="CHEBI:33019"/>
        <dbReference type="ChEBI" id="CHEBI:61560"/>
        <dbReference type="ChEBI" id="CHEBI:173112"/>
        <dbReference type="EC" id="2.7.7.7"/>
    </reaction>
</comment>
<keyword evidence="4" id="KW-0004">4Fe-4S</keyword>
<comment type="caution">
    <text evidence="26">The sequence shown here is derived from an EMBL/GenBank/DDBJ whole genome shotgun (WGS) entry which is preliminary data.</text>
</comment>
<evidence type="ECO:0000256" key="5">
    <source>
        <dbReference type="ARBA" id="ARBA00022679"/>
    </source>
</evidence>
<gene>
    <name evidence="26" type="ORF">EWM64_g4861</name>
</gene>
<feature type="compositionally biased region" description="Low complexity" evidence="21">
    <location>
        <begin position="366"/>
        <end position="375"/>
    </location>
</feature>
<evidence type="ECO:0000259" key="22">
    <source>
        <dbReference type="Pfam" id="PF00136"/>
    </source>
</evidence>
<dbReference type="OrthoDB" id="2414538at2759"/>
<evidence type="ECO:0000256" key="6">
    <source>
        <dbReference type="ARBA" id="ARBA00022695"/>
    </source>
</evidence>
<dbReference type="Gene3D" id="3.30.342.10">
    <property type="entry name" value="DNA Polymerase, chain B, domain 1"/>
    <property type="match status" value="1"/>
</dbReference>
<keyword evidence="15 20" id="KW-0238">DNA-binding</keyword>
<feature type="domain" description="DNA polymerase zeta catalytic subunit N-terminal" evidence="25">
    <location>
        <begin position="8"/>
        <end position="53"/>
    </location>
</feature>
<feature type="region of interest" description="Disordered" evidence="21">
    <location>
        <begin position="265"/>
        <end position="289"/>
    </location>
</feature>
<evidence type="ECO:0000256" key="8">
    <source>
        <dbReference type="ARBA" id="ARBA00022723"/>
    </source>
</evidence>
<keyword evidence="11" id="KW-0862">Zinc</keyword>
<dbReference type="Pfam" id="PF00136">
    <property type="entry name" value="DNA_pol_B"/>
    <property type="match status" value="1"/>
</dbReference>
<evidence type="ECO:0000256" key="4">
    <source>
        <dbReference type="ARBA" id="ARBA00022485"/>
    </source>
</evidence>
<proteinExistence type="inferred from homology"/>
<dbReference type="GO" id="GO:0008270">
    <property type="term" value="F:zinc ion binding"/>
    <property type="evidence" value="ECO:0007669"/>
    <property type="project" value="UniProtKB-KW"/>
</dbReference>
<evidence type="ECO:0000256" key="16">
    <source>
        <dbReference type="ARBA" id="ARBA00023204"/>
    </source>
</evidence>
<feature type="compositionally biased region" description="Acidic residues" evidence="21">
    <location>
        <begin position="376"/>
        <end position="389"/>
    </location>
</feature>
<keyword evidence="13" id="KW-0408">Iron</keyword>
<feature type="compositionally biased region" description="Polar residues" evidence="21">
    <location>
        <begin position="443"/>
        <end position="464"/>
    </location>
</feature>
<dbReference type="InterPro" id="IPR036397">
    <property type="entry name" value="RNaseH_sf"/>
</dbReference>
<evidence type="ECO:0000259" key="23">
    <source>
        <dbReference type="Pfam" id="PF03104"/>
    </source>
</evidence>
<keyword evidence="27" id="KW-1185">Reference proteome</keyword>
<evidence type="ECO:0000256" key="11">
    <source>
        <dbReference type="ARBA" id="ARBA00022833"/>
    </source>
</evidence>
<dbReference type="InterPro" id="IPR006134">
    <property type="entry name" value="DNA-dir_DNA_pol_B_multi_dom"/>
</dbReference>
<dbReference type="EMBL" id="SFCI01000550">
    <property type="protein sequence ID" value="TFY79148.1"/>
    <property type="molecule type" value="Genomic_DNA"/>
</dbReference>
<evidence type="ECO:0000256" key="14">
    <source>
        <dbReference type="ARBA" id="ARBA00023014"/>
    </source>
</evidence>
<dbReference type="GO" id="GO:0006260">
    <property type="term" value="P:DNA replication"/>
    <property type="evidence" value="ECO:0007669"/>
    <property type="project" value="UniProtKB-KW"/>
</dbReference>
<evidence type="ECO:0000259" key="25">
    <source>
        <dbReference type="Pfam" id="PF24065"/>
    </source>
</evidence>
<evidence type="ECO:0000313" key="26">
    <source>
        <dbReference type="EMBL" id="TFY79148.1"/>
    </source>
</evidence>
<dbReference type="Gene3D" id="1.10.287.690">
    <property type="entry name" value="Helix hairpin bin"/>
    <property type="match status" value="1"/>
</dbReference>
<dbReference type="EC" id="2.7.7.7" evidence="20"/>
<feature type="compositionally biased region" description="Acidic residues" evidence="21">
    <location>
        <begin position="430"/>
        <end position="439"/>
    </location>
</feature>
<dbReference type="InterPro" id="IPR012337">
    <property type="entry name" value="RNaseH-like_sf"/>
</dbReference>
<keyword evidence="14" id="KW-0411">Iron-sulfur</keyword>
<evidence type="ECO:0000256" key="19">
    <source>
        <dbReference type="ARBA" id="ARBA00066055"/>
    </source>
</evidence>
<dbReference type="InterPro" id="IPR056435">
    <property type="entry name" value="DPOD/Z_N"/>
</dbReference>
<feature type="compositionally biased region" description="Polar residues" evidence="21">
    <location>
        <begin position="490"/>
        <end position="500"/>
    </location>
</feature>
<evidence type="ECO:0000256" key="18">
    <source>
        <dbReference type="ARBA" id="ARBA00049244"/>
    </source>
</evidence>